<evidence type="ECO:0000256" key="2">
    <source>
        <dbReference type="ARBA" id="ARBA00022490"/>
    </source>
</evidence>
<dbReference type="InterPro" id="IPR055251">
    <property type="entry name" value="SOS1_NGEF_PH"/>
</dbReference>
<dbReference type="InterPro" id="IPR002219">
    <property type="entry name" value="PKC_DAG/PE"/>
</dbReference>
<dbReference type="Proteomes" id="UP000077115">
    <property type="component" value="Unassembled WGS sequence"/>
</dbReference>
<dbReference type="InterPro" id="IPR035899">
    <property type="entry name" value="DBL_dom_sf"/>
</dbReference>
<dbReference type="SMART" id="SM00325">
    <property type="entry name" value="RhoGEF"/>
    <property type="match status" value="1"/>
</dbReference>
<dbReference type="SUPFAM" id="SSF54236">
    <property type="entry name" value="Ubiquitin-like"/>
    <property type="match status" value="1"/>
</dbReference>
<feature type="region of interest" description="Disordered" evidence="6">
    <location>
        <begin position="1417"/>
        <end position="1436"/>
    </location>
</feature>
<dbReference type="Gene3D" id="1.20.900.10">
    <property type="entry name" value="Dbl homology (DH) domain"/>
    <property type="match status" value="1"/>
</dbReference>
<feature type="domain" description="PH" evidence="7">
    <location>
        <begin position="1106"/>
        <end position="1182"/>
    </location>
</feature>
<evidence type="ECO:0000256" key="5">
    <source>
        <dbReference type="ARBA" id="ARBA00022833"/>
    </source>
</evidence>
<dbReference type="Pfam" id="PF00130">
    <property type="entry name" value="C1_1"/>
    <property type="match status" value="1"/>
</dbReference>
<feature type="domain" description="DH" evidence="8">
    <location>
        <begin position="867"/>
        <end position="1050"/>
    </location>
</feature>
<organism evidence="10 11">
    <name type="scientific">Batrachochytrium dendrobatidis (strain JEL423)</name>
    <dbReference type="NCBI Taxonomy" id="403673"/>
    <lineage>
        <taxon>Eukaryota</taxon>
        <taxon>Fungi</taxon>
        <taxon>Fungi incertae sedis</taxon>
        <taxon>Chytridiomycota</taxon>
        <taxon>Chytridiomycota incertae sedis</taxon>
        <taxon>Chytridiomycetes</taxon>
        <taxon>Rhizophydiales</taxon>
        <taxon>Rhizophydiales incertae sedis</taxon>
        <taxon>Batrachochytrium</taxon>
    </lineage>
</organism>
<comment type="subcellular location">
    <subcellularLocation>
        <location evidence="1">Cytoplasm</location>
    </subcellularLocation>
</comment>
<dbReference type="SUPFAM" id="SSF48065">
    <property type="entry name" value="DBL homology domain (DH-domain)"/>
    <property type="match status" value="1"/>
</dbReference>
<dbReference type="STRING" id="403673.A0A177WUE3"/>
<feature type="domain" description="Phorbol-ester/DAG-type" evidence="9">
    <location>
        <begin position="523"/>
        <end position="578"/>
    </location>
</feature>
<evidence type="ECO:0000256" key="6">
    <source>
        <dbReference type="SAM" id="MobiDB-lite"/>
    </source>
</evidence>
<feature type="compositionally biased region" description="Polar residues" evidence="6">
    <location>
        <begin position="1425"/>
        <end position="1436"/>
    </location>
</feature>
<dbReference type="PANTHER" id="PTHR46006">
    <property type="entry name" value="RHO GUANINE NUCLEOTIDE EXCHANGE FACTOR AT 64C, ISOFORM A"/>
    <property type="match status" value="1"/>
</dbReference>
<dbReference type="EMBL" id="DS022310">
    <property type="protein sequence ID" value="OAJ43719.1"/>
    <property type="molecule type" value="Genomic_DNA"/>
</dbReference>
<dbReference type="InterPro" id="IPR000219">
    <property type="entry name" value="DH_dom"/>
</dbReference>
<feature type="compositionally biased region" description="Polar residues" evidence="6">
    <location>
        <begin position="1377"/>
        <end position="1398"/>
    </location>
</feature>
<dbReference type="OrthoDB" id="1716625at2759"/>
<keyword evidence="3" id="KW-0344">Guanine-nucleotide releasing factor</keyword>
<name>A0A177WUE3_BATDL</name>
<reference evidence="10 11" key="1">
    <citation type="submission" date="2006-10" db="EMBL/GenBank/DDBJ databases">
        <title>The Genome Sequence of Batrachochytrium dendrobatidis JEL423.</title>
        <authorList>
            <consortium name="The Broad Institute Genome Sequencing Platform"/>
            <person name="Birren B."/>
            <person name="Lander E."/>
            <person name="Galagan J."/>
            <person name="Cuomo C."/>
            <person name="Devon K."/>
            <person name="Jaffe D."/>
            <person name="Butler J."/>
            <person name="Alvarez P."/>
            <person name="Gnerre S."/>
            <person name="Grabherr M."/>
            <person name="Kleber M."/>
            <person name="Mauceli E."/>
            <person name="Brockman W."/>
            <person name="Young S."/>
            <person name="LaButti K."/>
            <person name="Sykes S."/>
            <person name="DeCaprio D."/>
            <person name="Crawford M."/>
            <person name="Koehrsen M."/>
            <person name="Engels R."/>
            <person name="Montgomery P."/>
            <person name="Pearson M."/>
            <person name="Howarth C."/>
            <person name="Larson L."/>
            <person name="White J."/>
            <person name="O'Leary S."/>
            <person name="Kodira C."/>
            <person name="Zeng Q."/>
            <person name="Yandava C."/>
            <person name="Alvarado L."/>
            <person name="Longcore J."/>
            <person name="James T."/>
        </authorList>
    </citation>
    <scope>NUCLEOTIDE SEQUENCE [LARGE SCALE GENOMIC DNA]</scope>
    <source>
        <strain evidence="10 11">JEL423</strain>
    </source>
</reference>
<accession>A0A177WUE3</accession>
<dbReference type="CDD" id="cd00821">
    <property type="entry name" value="PH"/>
    <property type="match status" value="1"/>
</dbReference>
<dbReference type="PANTHER" id="PTHR46006:SF6">
    <property type="entry name" value="INTERSECTIN-2 ISOFORM X1"/>
    <property type="match status" value="1"/>
</dbReference>
<keyword evidence="2" id="KW-0963">Cytoplasm</keyword>
<dbReference type="Gene3D" id="3.30.60.20">
    <property type="match status" value="1"/>
</dbReference>
<evidence type="ECO:0000313" key="11">
    <source>
        <dbReference type="Proteomes" id="UP000077115"/>
    </source>
</evidence>
<evidence type="ECO:0000259" key="8">
    <source>
        <dbReference type="PROSITE" id="PS50010"/>
    </source>
</evidence>
<evidence type="ECO:0000313" key="10">
    <source>
        <dbReference type="EMBL" id="OAJ43719.1"/>
    </source>
</evidence>
<dbReference type="InterPro" id="IPR000159">
    <property type="entry name" value="RA_dom"/>
</dbReference>
<dbReference type="InterPro" id="IPR001849">
    <property type="entry name" value="PH_domain"/>
</dbReference>
<dbReference type="eggNOG" id="KOG4305">
    <property type="taxonomic scope" value="Eukaryota"/>
</dbReference>
<dbReference type="PROSITE" id="PS50003">
    <property type="entry name" value="PH_DOMAIN"/>
    <property type="match status" value="1"/>
</dbReference>
<dbReference type="GO" id="GO:0007165">
    <property type="term" value="P:signal transduction"/>
    <property type="evidence" value="ECO:0007669"/>
    <property type="project" value="InterPro"/>
</dbReference>
<dbReference type="Pfam" id="PF22697">
    <property type="entry name" value="SOS1_NGEF_PH"/>
    <property type="match status" value="1"/>
</dbReference>
<dbReference type="GO" id="GO:0005737">
    <property type="term" value="C:cytoplasm"/>
    <property type="evidence" value="ECO:0007669"/>
    <property type="project" value="UniProtKB-SubCell"/>
</dbReference>
<dbReference type="InterPro" id="IPR011993">
    <property type="entry name" value="PH-like_dom_sf"/>
</dbReference>
<proteinExistence type="predicted"/>
<dbReference type="SUPFAM" id="SSF50729">
    <property type="entry name" value="PH domain-like"/>
    <property type="match status" value="1"/>
</dbReference>
<dbReference type="InterPro" id="IPR029071">
    <property type="entry name" value="Ubiquitin-like_domsf"/>
</dbReference>
<dbReference type="CDD" id="cd00160">
    <property type="entry name" value="RhoGEF"/>
    <property type="match status" value="1"/>
</dbReference>
<feature type="compositionally biased region" description="Polar residues" evidence="6">
    <location>
        <begin position="36"/>
        <end position="46"/>
    </location>
</feature>
<dbReference type="InterPro" id="IPR046349">
    <property type="entry name" value="C1-like_sf"/>
</dbReference>
<dbReference type="Gene3D" id="1.10.287.160">
    <property type="entry name" value="HR1 repeat"/>
    <property type="match status" value="1"/>
</dbReference>
<dbReference type="SMART" id="SM00233">
    <property type="entry name" value="PH"/>
    <property type="match status" value="1"/>
</dbReference>
<dbReference type="Pfam" id="PF00788">
    <property type="entry name" value="RA"/>
    <property type="match status" value="1"/>
</dbReference>
<feature type="region of interest" description="Disordered" evidence="6">
    <location>
        <begin position="1376"/>
        <end position="1398"/>
    </location>
</feature>
<keyword evidence="4" id="KW-0479">Metal-binding</keyword>
<dbReference type="InterPro" id="IPR036305">
    <property type="entry name" value="RGS_sf"/>
</dbReference>
<feature type="region of interest" description="Disordered" evidence="6">
    <location>
        <begin position="1"/>
        <end position="46"/>
    </location>
</feature>
<dbReference type="CDD" id="cd00029">
    <property type="entry name" value="C1"/>
    <property type="match status" value="1"/>
</dbReference>
<dbReference type="GO" id="GO:0005085">
    <property type="term" value="F:guanyl-nucleotide exchange factor activity"/>
    <property type="evidence" value="ECO:0007669"/>
    <property type="project" value="UniProtKB-KW"/>
</dbReference>
<gene>
    <name evidence="10" type="ORF">BDEG_27050</name>
</gene>
<dbReference type="PROSITE" id="PS50010">
    <property type="entry name" value="DH_2"/>
    <property type="match status" value="1"/>
</dbReference>
<dbReference type="Pfam" id="PF00621">
    <property type="entry name" value="RhoGEF"/>
    <property type="match status" value="1"/>
</dbReference>
<evidence type="ECO:0000259" key="7">
    <source>
        <dbReference type="PROSITE" id="PS50003"/>
    </source>
</evidence>
<evidence type="ECO:0000259" key="9">
    <source>
        <dbReference type="PROSITE" id="PS50081"/>
    </source>
</evidence>
<evidence type="ECO:0008006" key="12">
    <source>
        <dbReference type="Google" id="ProtNLM"/>
    </source>
</evidence>
<dbReference type="SUPFAM" id="SSF48097">
    <property type="entry name" value="Regulator of G-protein signaling, RGS"/>
    <property type="match status" value="1"/>
</dbReference>
<dbReference type="VEuPathDB" id="FungiDB:BDEG_27050"/>
<dbReference type="InterPro" id="IPR051480">
    <property type="entry name" value="Endocytic_GEF_Adapter"/>
</dbReference>
<dbReference type="PROSITE" id="PS50081">
    <property type="entry name" value="ZF_DAG_PE_2"/>
    <property type="match status" value="1"/>
</dbReference>
<sequence>MQSDTSIHRSGPPEANPHGRKRSAGSQILSLGRINSPYSSKPSVSGANTEILEGMESRPANWESRISRSMGSILDNIGGGNGSGSKDKNLDKQHDFQMRLNRTPVILENDFGPISSISIGISNESLQKPLQVDPLSSSYRNMNPRSHYMAYSPSSNYVSPIVRSRSGFALHMLSMQTITEKEKEILPGASLPLRPLATSMPSHRSVSATPERHTSSFIEHDTALYAKAEMSKSVNQLYLLQKSNDSIGVPEEDGFFKDIDSKGFSGIWNHAVTRIYFLMYLIWKGHENYFFIRMDTIDFRNHWANMNAAARVTAAKRIYSTYLSTNRATFPLRWTHFISGPPVEDVIQVITLALDSPSAAIFDDISYIAMQTLESIYSGTYTPVDYDMEPMSSQDSNHCMKFRKSAFYQAMRNDLRGTIHLTTVQHARAVERLVDLSNTLPLDPIIWDKIYTSLEGVYLDHESPISKSIQTARKNIGLLIAQSGSNRAWSTSSLKEEESPFSSTKMLRSGAQNTRTFDSSEASHTFLPARAGDSTMCEYCGLRLTFDRGTEDSGSAYRCETCGYICHKNCRSQVHVTCTRSSAAVDLDMGAEVHSEKIRLVSEKLAALEKEVDIEMKIRDGLEKITKAKHLSGLGGSNIAGSGNLSGGGTVGIGKSRLKKPTSIEQEVTSQLERNTKRLAALKHEIQKRHLQLQNLQSIVVATASSTHSDSISELSKTISCCDLSNQNGIVNASNNSISGGMRSLNASYNPQSTSRLAHTDEMHDGGLIRVLIQDPSTKTESKKAIYIGENQSTVEVIERILEKANLPGIPTEFELSYTRPDGGRVLVKDEDRPLQIEDVDFSVMFFKISHREEPIPRNLNNPLIKKQREILMEIYESEMNYSQDLKLIVQTFLKPFESSGMLDMPTLENIFSNIEEIVTIHESLGKSLKEVTNDTNFQANTIIKCFTDSVLQMKCYTIYCGNQHNARRTLGKLITDSAFAKLVQKCEANPKLHKLSLADMLVKPMHRITRYPLLFKRLLPNLGTDSREFIALSGLLIEIEAVIFLVNETIKMREATFRIHQLDEVLDFGVVSEKFKIAIEGRSLISEKLLLYFKKSSNIPVEITVFLFSDMLLLVKSKRPDHLMLMKAPIPLESVVILDKPDEIDKNLFQIIHLEEDTHLMQAFSSYDKNTWLQEAESTRSHFSAIHYDLESNYMRIQTERYRIMNLEKPTVNHETNISTQQELYDQANGLSLGVLAKIRRRGSDTSTKKKTILGEAEQLRNEDGQIKRQSSLLQIFRSRKQEESLDPTSSLELNECDLSASQWVHDRSRQLSSQSTNAINAYQTEQIRESIAASGRGFDTSYGNPGSAGMIQRNDNRILVRGSTTDMLVEKPECSTATTSPKISDSHGLSSSKGYLGRKTTTSKMITRIFRMSSPAVDKTQEKPSINGRSIHNFSNTNETNSVITLQATGSNVVPAVTNPDVRSLENFDIDSLLAEGIAPENLDSYHQQVKKKRDLMGVIGKMKRSLNPVSNSESPVPGQS</sequence>
<dbReference type="SMART" id="SM00109">
    <property type="entry name" value="C1"/>
    <property type="match status" value="1"/>
</dbReference>
<dbReference type="GO" id="GO:0046872">
    <property type="term" value="F:metal ion binding"/>
    <property type="evidence" value="ECO:0007669"/>
    <property type="project" value="UniProtKB-KW"/>
</dbReference>
<evidence type="ECO:0000256" key="4">
    <source>
        <dbReference type="ARBA" id="ARBA00022723"/>
    </source>
</evidence>
<dbReference type="GO" id="GO:0035025">
    <property type="term" value="P:positive regulation of Rho protein signal transduction"/>
    <property type="evidence" value="ECO:0007669"/>
    <property type="project" value="TreeGrafter"/>
</dbReference>
<reference evidence="10 11" key="2">
    <citation type="submission" date="2016-05" db="EMBL/GenBank/DDBJ databases">
        <title>Lineage-specific infection strategies underlie the spectrum of fungal disease in amphibians.</title>
        <authorList>
            <person name="Cuomo C.A."/>
            <person name="Farrer R.A."/>
            <person name="James T."/>
            <person name="Longcore J."/>
            <person name="Birren B."/>
        </authorList>
    </citation>
    <scope>NUCLEOTIDE SEQUENCE [LARGE SCALE GENOMIC DNA]</scope>
    <source>
        <strain evidence="10 11">JEL423</strain>
    </source>
</reference>
<dbReference type="SUPFAM" id="SSF57889">
    <property type="entry name" value="Cysteine-rich domain"/>
    <property type="match status" value="1"/>
</dbReference>
<keyword evidence="5" id="KW-0862">Zinc</keyword>
<protein>
    <recommendedName>
        <fullName evidence="12">RhoGEF domain-containing protein</fullName>
    </recommendedName>
</protein>
<evidence type="ECO:0000256" key="3">
    <source>
        <dbReference type="ARBA" id="ARBA00022658"/>
    </source>
</evidence>
<dbReference type="Gene3D" id="2.30.29.30">
    <property type="entry name" value="Pleckstrin-homology domain (PH domain)/Phosphotyrosine-binding domain (PTB)"/>
    <property type="match status" value="1"/>
</dbReference>
<evidence type="ECO:0000256" key="1">
    <source>
        <dbReference type="ARBA" id="ARBA00004496"/>
    </source>
</evidence>